<protein>
    <submittedName>
        <fullName evidence="1">Uncharacterized protein</fullName>
    </submittedName>
</protein>
<accession>A0AAW1V6C1</accession>
<dbReference type="AlphaFoldDB" id="A0AAW1V6C1"/>
<comment type="caution">
    <text evidence="1">The sequence shown here is derived from an EMBL/GenBank/DDBJ whole genome shotgun (WGS) entry which is preliminary data.</text>
</comment>
<dbReference type="EMBL" id="JARQZJ010000121">
    <property type="protein sequence ID" value="KAK9888639.1"/>
    <property type="molecule type" value="Genomic_DNA"/>
</dbReference>
<name>A0AAW1V6C1_9CUCU</name>
<dbReference type="Proteomes" id="UP001431783">
    <property type="component" value="Unassembled WGS sequence"/>
</dbReference>
<organism evidence="1 2">
    <name type="scientific">Henosepilachna vigintioctopunctata</name>
    <dbReference type="NCBI Taxonomy" id="420089"/>
    <lineage>
        <taxon>Eukaryota</taxon>
        <taxon>Metazoa</taxon>
        <taxon>Ecdysozoa</taxon>
        <taxon>Arthropoda</taxon>
        <taxon>Hexapoda</taxon>
        <taxon>Insecta</taxon>
        <taxon>Pterygota</taxon>
        <taxon>Neoptera</taxon>
        <taxon>Endopterygota</taxon>
        <taxon>Coleoptera</taxon>
        <taxon>Polyphaga</taxon>
        <taxon>Cucujiformia</taxon>
        <taxon>Coccinelloidea</taxon>
        <taxon>Coccinellidae</taxon>
        <taxon>Epilachninae</taxon>
        <taxon>Epilachnini</taxon>
        <taxon>Henosepilachna</taxon>
    </lineage>
</organism>
<evidence type="ECO:0000313" key="1">
    <source>
        <dbReference type="EMBL" id="KAK9888639.1"/>
    </source>
</evidence>
<sequence>NISNNSRPFRQLIEPTEIDLKCTPYSQTIYPDRMMKQRGKQMPHELFEVNWAKEEISQISTTAGLRYPGKSKDFIESDGPILYLDNKLG</sequence>
<reference evidence="1 2" key="1">
    <citation type="submission" date="2023-03" db="EMBL/GenBank/DDBJ databases">
        <title>Genome insight into feeding habits of ladybird beetles.</title>
        <authorList>
            <person name="Li H.-S."/>
            <person name="Huang Y.-H."/>
            <person name="Pang H."/>
        </authorList>
    </citation>
    <scope>NUCLEOTIDE SEQUENCE [LARGE SCALE GENOMIC DNA]</scope>
    <source>
        <strain evidence="1">SYSU_2023b</strain>
        <tissue evidence="1">Whole body</tissue>
    </source>
</reference>
<feature type="non-terminal residue" evidence="1">
    <location>
        <position position="1"/>
    </location>
</feature>
<gene>
    <name evidence="1" type="ORF">WA026_000867</name>
</gene>
<keyword evidence="2" id="KW-1185">Reference proteome</keyword>
<evidence type="ECO:0000313" key="2">
    <source>
        <dbReference type="Proteomes" id="UP001431783"/>
    </source>
</evidence>
<proteinExistence type="predicted"/>